<dbReference type="Pfam" id="PF00151">
    <property type="entry name" value="Lipase"/>
    <property type="match status" value="1"/>
</dbReference>
<dbReference type="OrthoDB" id="6422033at2759"/>
<dbReference type="InterPro" id="IPR000734">
    <property type="entry name" value="TAG_lipase"/>
</dbReference>
<comment type="caution">
    <text evidence="6">The sequence shown here is derived from an EMBL/GenBank/DDBJ whole genome shotgun (WGS) entry which is preliminary data.</text>
</comment>
<accession>A0A8X6LV48</accession>
<proteinExistence type="inferred from homology"/>
<dbReference type="PANTHER" id="PTHR11610:SF178">
    <property type="entry name" value="LIPASE MEMBER H-A-LIKE PROTEIN"/>
    <property type="match status" value="1"/>
</dbReference>
<dbReference type="SUPFAM" id="SSF53474">
    <property type="entry name" value="alpha/beta-Hydrolases"/>
    <property type="match status" value="1"/>
</dbReference>
<comment type="subcellular location">
    <subcellularLocation>
        <location evidence="1">Secreted</location>
    </subcellularLocation>
</comment>
<sequence>MEGYLPLFFTINIFHEQDNKGVAPKNIHIIGHSLGAHISGVAGTQLPSLGRITGLDPASRLVFPNSLYHRLNYTDATFVDIIHTSTFDNGFGSKGPNGDLDFYPNGGETQPRCSTEELNMDNQSDSDVLSMRVCNHNSAVVYFLQSVNATDCHFLATKCDSYDDFLNGLCPPQSTIISEMGLQAKMIPELPPKSKFYLRISANPPYCLQDGYMPS</sequence>
<dbReference type="EMBL" id="BMAO01008214">
    <property type="protein sequence ID" value="GFR21772.1"/>
    <property type="molecule type" value="Genomic_DNA"/>
</dbReference>
<organism evidence="6 7">
    <name type="scientific">Trichonephila clavata</name>
    <name type="common">Joro spider</name>
    <name type="synonym">Nephila clavata</name>
    <dbReference type="NCBI Taxonomy" id="2740835"/>
    <lineage>
        <taxon>Eukaryota</taxon>
        <taxon>Metazoa</taxon>
        <taxon>Ecdysozoa</taxon>
        <taxon>Arthropoda</taxon>
        <taxon>Chelicerata</taxon>
        <taxon>Arachnida</taxon>
        <taxon>Araneae</taxon>
        <taxon>Araneomorphae</taxon>
        <taxon>Entelegynae</taxon>
        <taxon>Araneoidea</taxon>
        <taxon>Nephilidae</taxon>
        <taxon>Trichonephila</taxon>
    </lineage>
</organism>
<gene>
    <name evidence="6" type="primary">LIPI</name>
    <name evidence="6" type="ORF">TNCT_542771</name>
</gene>
<evidence type="ECO:0000313" key="6">
    <source>
        <dbReference type="EMBL" id="GFR21772.1"/>
    </source>
</evidence>
<dbReference type="InterPro" id="IPR029058">
    <property type="entry name" value="AB_hydrolase_fold"/>
</dbReference>
<evidence type="ECO:0000259" key="5">
    <source>
        <dbReference type="Pfam" id="PF00151"/>
    </source>
</evidence>
<evidence type="ECO:0000313" key="7">
    <source>
        <dbReference type="Proteomes" id="UP000887116"/>
    </source>
</evidence>
<dbReference type="Proteomes" id="UP000887116">
    <property type="component" value="Unassembled WGS sequence"/>
</dbReference>
<dbReference type="PRINTS" id="PR00821">
    <property type="entry name" value="TAGLIPASE"/>
</dbReference>
<protein>
    <recommendedName>
        <fullName evidence="5">Lipase domain-containing protein</fullName>
    </recommendedName>
</protein>
<dbReference type="InterPro" id="IPR013818">
    <property type="entry name" value="Lipase"/>
</dbReference>
<feature type="domain" description="Lipase" evidence="5">
    <location>
        <begin position="18"/>
        <end position="206"/>
    </location>
</feature>
<reference evidence="6" key="1">
    <citation type="submission" date="2020-07" db="EMBL/GenBank/DDBJ databases">
        <title>Multicomponent nature underlies the extraordinary mechanical properties of spider dragline silk.</title>
        <authorList>
            <person name="Kono N."/>
            <person name="Nakamura H."/>
            <person name="Mori M."/>
            <person name="Yoshida Y."/>
            <person name="Ohtoshi R."/>
            <person name="Malay A.D."/>
            <person name="Moran D.A.P."/>
            <person name="Tomita M."/>
            <person name="Numata K."/>
            <person name="Arakawa K."/>
        </authorList>
    </citation>
    <scope>NUCLEOTIDE SEQUENCE</scope>
</reference>
<dbReference type="Gene3D" id="3.40.50.1820">
    <property type="entry name" value="alpha/beta hydrolase"/>
    <property type="match status" value="1"/>
</dbReference>
<evidence type="ECO:0000256" key="1">
    <source>
        <dbReference type="ARBA" id="ARBA00004613"/>
    </source>
</evidence>
<name>A0A8X6LV48_TRICU</name>
<evidence type="ECO:0000256" key="2">
    <source>
        <dbReference type="ARBA" id="ARBA00010701"/>
    </source>
</evidence>
<evidence type="ECO:0000256" key="4">
    <source>
        <dbReference type="RuleBase" id="RU004262"/>
    </source>
</evidence>
<dbReference type="GO" id="GO:0005615">
    <property type="term" value="C:extracellular space"/>
    <property type="evidence" value="ECO:0007669"/>
    <property type="project" value="TreeGrafter"/>
</dbReference>
<keyword evidence="7" id="KW-1185">Reference proteome</keyword>
<dbReference type="GO" id="GO:0016298">
    <property type="term" value="F:lipase activity"/>
    <property type="evidence" value="ECO:0007669"/>
    <property type="project" value="InterPro"/>
</dbReference>
<evidence type="ECO:0000256" key="3">
    <source>
        <dbReference type="ARBA" id="ARBA00022525"/>
    </source>
</evidence>
<keyword evidence="3" id="KW-0964">Secreted</keyword>
<dbReference type="AlphaFoldDB" id="A0A8X6LV48"/>
<comment type="similarity">
    <text evidence="2 4">Belongs to the AB hydrolase superfamily. Lipase family.</text>
</comment>
<dbReference type="GO" id="GO:0016042">
    <property type="term" value="P:lipid catabolic process"/>
    <property type="evidence" value="ECO:0007669"/>
    <property type="project" value="TreeGrafter"/>
</dbReference>
<dbReference type="PANTHER" id="PTHR11610">
    <property type="entry name" value="LIPASE"/>
    <property type="match status" value="1"/>
</dbReference>